<proteinExistence type="predicted"/>
<name>A0A3D8JWQ8_9BURK</name>
<dbReference type="EMBL" id="QRGA01000009">
    <property type="protein sequence ID" value="RDU97548.1"/>
    <property type="molecule type" value="Genomic_DNA"/>
</dbReference>
<accession>A0A3D8JWQ8</accession>
<sequence>MIGTTQAARRLAALSPESAPVDARTLPEQLDFVRQFAQLLIYVGTDGKHDGHWEPFFANDISFALAPIVNFDGRRILADAERLAAAEPHPAHREEGLLSQLFELFRQVSEWVVGVKHIGASLPLGTSAGLALETLVTVQLAPLYSEVAGNPEWERTWHRLSREFWRKHSADGDYLKWLWHGSVPPSDAVATRSLRDILQSFVQYIVAAQATMRRYFADSLQDTVGHQPHSALMIAFVRLLRHAQESANTITARHLDFYYRDILRLRERPATPDRAFVCLQPTPAGRDVKVPALTQLRAGKLPDGRDLIYALDDDLVVNQDAVGALKTIRATQAIAQGVPYVPRLYASPHADSRDGLGALLVQPNPSWPTFGTDCTGAPLLLDSSPPAEIGFVVTSPMLLLRGGRRALRLRFEFEAKPSSLPRSPIEKTPGGTAAAPLAFADVVRAFLEVTNQAYADFAGRSLDAMVRRALRQACEVSVTTAKGWQSVKRVAVLADLARCRVDLVLMLPASFPPVEPGPPAVSEAGGASPWPRLKLMLKPDARVYPYSFIQHLLIKGITVQTRVAGLVPASMTTTQGPVDATAPFAPFGNLPILGSYLEMVDPELASKPIKGAVVRVEWFNLPIAPQNLAGHYAGYLTSVTNNMFQGAFSIRTNDRWNPPCCGKPLFTQDDSITAGLQTRRSFRVVEPTRNGALQPLDGIRMELAGPTWAFGHALYPQVLADASMKAALAISTQIKQEPELRIQPYPYLPSLPKMPNPPFLPQAKSITVDYVARQQLQARQAPDVTSAPIPCFYKIGPFGYVAQPLTGTLLLEGIARAGQLYIGLRNLVPGQIVSLLFGMQEAQGRTASEEPSAPGSGSAPGAVDWYYLLDNAWHRFGDGLVEDGTAGLTRSGIVRLQTGARRMNSDNTLLPAGLYWIAAVVDDPQARSRAAYVGTQAVAVTQVLNGAAPLASAPLPVGSINDFVRKPPGIQGVGQPLPTCGGQAAELTDAFQVRVSERLRHKQRAVSAADFEQIALDVLPALLQAKCITPDVVRAKGYDCARLPAGTLKLVVVPQPAQGKNHPARPKISLDELALIRSALLQRTVVTLRDLSVANPVYEEVKVVLQIDLRAEPETHLNSGKAAAYDLSSLDRDMSSWLAPWRDDRSIALPVGGDPSNRNVNDLQAFIVNRVGAERVARLQLNVLHSYERGGARATRWFGRDEALMPSSPWAVLIPAASHFIGSCDERYGIDSMAIGEDAMVLPEPPPPANKLAQSPSDRRYRLHVPLKLVSQPSDVDLSKSDD</sequence>
<dbReference type="OrthoDB" id="9762853at2"/>
<reference evidence="1 2" key="1">
    <citation type="submission" date="2018-08" db="EMBL/GenBank/DDBJ databases">
        <title>Paraburkholderia sp. DHOM06 isolated from forest soil.</title>
        <authorList>
            <person name="Gao Z.-H."/>
            <person name="Qiu L.-H."/>
        </authorList>
    </citation>
    <scope>NUCLEOTIDE SEQUENCE [LARGE SCALE GENOMIC DNA]</scope>
    <source>
        <strain evidence="1 2">DHOM06</strain>
    </source>
</reference>
<dbReference type="RefSeq" id="WP_115534735.1">
    <property type="nucleotide sequence ID" value="NZ_QRGA01000009.1"/>
</dbReference>
<gene>
    <name evidence="1" type="ORF">DWV00_16825</name>
</gene>
<organism evidence="1 2">
    <name type="scientific">Trinickia dinghuensis</name>
    <dbReference type="NCBI Taxonomy" id="2291023"/>
    <lineage>
        <taxon>Bacteria</taxon>
        <taxon>Pseudomonadati</taxon>
        <taxon>Pseudomonadota</taxon>
        <taxon>Betaproteobacteria</taxon>
        <taxon>Burkholderiales</taxon>
        <taxon>Burkholderiaceae</taxon>
        <taxon>Trinickia</taxon>
    </lineage>
</organism>
<evidence type="ECO:0000313" key="2">
    <source>
        <dbReference type="Proteomes" id="UP000256838"/>
    </source>
</evidence>
<comment type="caution">
    <text evidence="1">The sequence shown here is derived from an EMBL/GenBank/DDBJ whole genome shotgun (WGS) entry which is preliminary data.</text>
</comment>
<protein>
    <submittedName>
        <fullName evidence="1">Uncharacterized protein</fullName>
    </submittedName>
</protein>
<keyword evidence="2" id="KW-1185">Reference proteome</keyword>
<dbReference type="Proteomes" id="UP000256838">
    <property type="component" value="Unassembled WGS sequence"/>
</dbReference>
<evidence type="ECO:0000313" key="1">
    <source>
        <dbReference type="EMBL" id="RDU97548.1"/>
    </source>
</evidence>